<keyword evidence="2" id="KW-1185">Reference proteome</keyword>
<organism evidence="1 2">
    <name type="scientific">Oxynema aestuarii AP17</name>
    <dbReference type="NCBI Taxonomy" id="2064643"/>
    <lineage>
        <taxon>Bacteria</taxon>
        <taxon>Bacillati</taxon>
        <taxon>Cyanobacteriota</taxon>
        <taxon>Cyanophyceae</taxon>
        <taxon>Oscillatoriophycideae</taxon>
        <taxon>Oscillatoriales</taxon>
        <taxon>Oscillatoriaceae</taxon>
        <taxon>Oxynema</taxon>
        <taxon>Oxynema aestuarii</taxon>
    </lineage>
</organism>
<evidence type="ECO:0000313" key="2">
    <source>
        <dbReference type="Proteomes" id="UP000500857"/>
    </source>
</evidence>
<dbReference type="Proteomes" id="UP000500857">
    <property type="component" value="Chromosome"/>
</dbReference>
<name>A0A6H1TUM7_9CYAN</name>
<gene>
    <name evidence="1" type="ORF">HCG48_01730</name>
</gene>
<sequence>MLSNSQIQEVFINASLSQKVTHREWNLLQHLMQAPLNQEEKRMIRRIVHSVDRGWFSLVAS</sequence>
<reference evidence="1 2" key="1">
    <citation type="submission" date="2020-04" db="EMBL/GenBank/DDBJ databases">
        <authorList>
            <person name="Basu S."/>
            <person name="Maruthanayagam V."/>
            <person name="Chakraborty S."/>
            <person name="Pramanik A."/>
            <person name="Mukherjee J."/>
            <person name="Brink B."/>
        </authorList>
    </citation>
    <scope>NUCLEOTIDE SEQUENCE [LARGE SCALE GENOMIC DNA]</scope>
    <source>
        <strain evidence="1 2">AP17</strain>
    </source>
</reference>
<dbReference type="EMBL" id="CP051167">
    <property type="protein sequence ID" value="QIZ69463.1"/>
    <property type="molecule type" value="Genomic_DNA"/>
</dbReference>
<evidence type="ECO:0000313" key="1">
    <source>
        <dbReference type="EMBL" id="QIZ69463.1"/>
    </source>
</evidence>
<dbReference type="AlphaFoldDB" id="A0A6H1TUM7"/>
<dbReference type="RefSeq" id="WP_168567620.1">
    <property type="nucleotide sequence ID" value="NZ_CP051167.1"/>
</dbReference>
<protein>
    <submittedName>
        <fullName evidence="1">Uncharacterized protein</fullName>
    </submittedName>
</protein>
<proteinExistence type="predicted"/>
<dbReference type="KEGG" id="oxy:HCG48_01730"/>
<accession>A0A6H1TUM7</accession>